<reference evidence="1 2" key="1">
    <citation type="submission" date="2019-11" db="EMBL/GenBank/DDBJ databases">
        <title>Pedobacter sp. HMF7647 Genome sequencing and assembly.</title>
        <authorList>
            <person name="Kang H."/>
            <person name="Kim H."/>
            <person name="Joh K."/>
        </authorList>
    </citation>
    <scope>NUCLEOTIDE SEQUENCE [LARGE SCALE GENOMIC DNA]</scope>
    <source>
        <strain evidence="1 2">HMF7647</strain>
    </source>
</reference>
<keyword evidence="2" id="KW-1185">Reference proteome</keyword>
<dbReference type="RefSeq" id="WP_160843734.1">
    <property type="nucleotide sequence ID" value="NZ_WVHT01000002.1"/>
</dbReference>
<accession>A0A7K1Y876</accession>
<evidence type="ECO:0000313" key="2">
    <source>
        <dbReference type="Proteomes" id="UP000466586"/>
    </source>
</evidence>
<protein>
    <submittedName>
        <fullName evidence="1">Uncharacterized protein</fullName>
    </submittedName>
</protein>
<dbReference type="EMBL" id="WVHT01000002">
    <property type="protein sequence ID" value="MXV50571.1"/>
    <property type="molecule type" value="Genomic_DNA"/>
</dbReference>
<sequence>MKDRNSCVKLYGSDYMDTFDQIKQALKSVQTQNESWFNQKASNSPFKTSAILDFCKLVKTYPTFRLYIDREVPISIRRQCESVLKQFGYNP</sequence>
<comment type="caution">
    <text evidence="1">The sequence shown here is derived from an EMBL/GenBank/DDBJ whole genome shotgun (WGS) entry which is preliminary data.</text>
</comment>
<evidence type="ECO:0000313" key="1">
    <source>
        <dbReference type="EMBL" id="MXV50571.1"/>
    </source>
</evidence>
<dbReference type="AlphaFoldDB" id="A0A7K1Y876"/>
<name>A0A7K1Y876_9SPHI</name>
<proteinExistence type="predicted"/>
<dbReference type="Proteomes" id="UP000466586">
    <property type="component" value="Unassembled WGS sequence"/>
</dbReference>
<organism evidence="1 2">
    <name type="scientific">Hufsiella arboris</name>
    <dbReference type="NCBI Taxonomy" id="2695275"/>
    <lineage>
        <taxon>Bacteria</taxon>
        <taxon>Pseudomonadati</taxon>
        <taxon>Bacteroidota</taxon>
        <taxon>Sphingobacteriia</taxon>
        <taxon>Sphingobacteriales</taxon>
        <taxon>Sphingobacteriaceae</taxon>
        <taxon>Hufsiella</taxon>
    </lineage>
</organism>
<gene>
    <name evidence="1" type="ORF">GS399_06260</name>
</gene>